<evidence type="ECO:0000256" key="13">
    <source>
        <dbReference type="SAM" id="Phobius"/>
    </source>
</evidence>
<evidence type="ECO:0000256" key="12">
    <source>
        <dbReference type="ARBA" id="ARBA00039401"/>
    </source>
</evidence>
<dbReference type="InterPro" id="IPR036890">
    <property type="entry name" value="HATPase_C_sf"/>
</dbReference>
<feature type="domain" description="PAC" evidence="16">
    <location>
        <begin position="429"/>
        <end position="480"/>
    </location>
</feature>
<dbReference type="Pfam" id="PF08448">
    <property type="entry name" value="PAS_4"/>
    <property type="match status" value="1"/>
</dbReference>
<evidence type="ECO:0000259" key="16">
    <source>
        <dbReference type="PROSITE" id="PS50113"/>
    </source>
</evidence>
<dbReference type="Gene3D" id="3.30.450.20">
    <property type="entry name" value="PAS domain"/>
    <property type="match status" value="1"/>
</dbReference>
<dbReference type="EMBL" id="BAAAZH010000020">
    <property type="protein sequence ID" value="GAA4121737.1"/>
    <property type="molecule type" value="Genomic_DNA"/>
</dbReference>
<dbReference type="InterPro" id="IPR000014">
    <property type="entry name" value="PAS"/>
</dbReference>
<keyword evidence="6" id="KW-0547">Nucleotide-binding</keyword>
<feature type="transmembrane region" description="Helical" evidence="13">
    <location>
        <begin position="236"/>
        <end position="262"/>
    </location>
</feature>
<keyword evidence="18" id="KW-1185">Reference proteome</keyword>
<evidence type="ECO:0000256" key="8">
    <source>
        <dbReference type="ARBA" id="ARBA00022840"/>
    </source>
</evidence>
<dbReference type="NCBIfam" id="TIGR00229">
    <property type="entry name" value="sensory_box"/>
    <property type="match status" value="1"/>
</dbReference>
<comment type="subcellular location">
    <subcellularLocation>
        <location evidence="2">Membrane</location>
        <topology evidence="2">Multi-pass membrane protein</topology>
    </subcellularLocation>
</comment>
<keyword evidence="5 13" id="KW-0812">Transmembrane</keyword>
<protein>
    <recommendedName>
        <fullName evidence="12">Sensor-like histidine kinase SenX3</fullName>
        <ecNumber evidence="3">2.7.13.3</ecNumber>
    </recommendedName>
</protein>
<dbReference type="RefSeq" id="WP_344733955.1">
    <property type="nucleotide sequence ID" value="NZ_BAAAZH010000020.1"/>
</dbReference>
<reference evidence="18" key="1">
    <citation type="journal article" date="2019" name="Int. J. Syst. Evol. Microbiol.">
        <title>The Global Catalogue of Microorganisms (GCM) 10K type strain sequencing project: providing services to taxonomists for standard genome sequencing and annotation.</title>
        <authorList>
            <consortium name="The Broad Institute Genomics Platform"/>
            <consortium name="The Broad Institute Genome Sequencing Center for Infectious Disease"/>
            <person name="Wu L."/>
            <person name="Ma J."/>
        </authorList>
    </citation>
    <scope>NUCLEOTIDE SEQUENCE [LARGE SCALE GENOMIC DNA]</scope>
    <source>
        <strain evidence="18">JCM 16703</strain>
    </source>
</reference>
<evidence type="ECO:0000256" key="11">
    <source>
        <dbReference type="ARBA" id="ARBA00023136"/>
    </source>
</evidence>
<dbReference type="PROSITE" id="PS50113">
    <property type="entry name" value="PAC"/>
    <property type="match status" value="1"/>
</dbReference>
<dbReference type="EC" id="2.7.13.3" evidence="3"/>
<dbReference type="PROSITE" id="PS50112">
    <property type="entry name" value="PAS"/>
    <property type="match status" value="1"/>
</dbReference>
<evidence type="ECO:0000256" key="2">
    <source>
        <dbReference type="ARBA" id="ARBA00004141"/>
    </source>
</evidence>
<sequence>MSADISRTTPASFSEHPSTATVDLRAAIVRRRRRRLVRQLSVGGAVYFGALVFGRLALPLGGDAGPLWAGYGIALGWMWARRGPAASQRLAVIAGCTLLFGCLSEGGLPTAVTYTAVLVVSLATSTAILARAGHIRALGISRSEPGSECVTPLLAIPVGVGLGVLVGWALSRVTGAWYPDDATGLLQLGLRDVTAMLVVGVPLMLFERGVLTFSVPRPVGPPSLLTGMAGTTERVAFGLASLGAVAMLVWVEQPLLTLVLILPVWAGLRFSSAGAVLCSVAVGLTVTAAAVQEVGMFALVPSETSRMVIAQATIVVAVAFGLVLGLRQQEARTLAIAQDLAHRRARASEANLRAMLRRLDDGVVIADLDGRIRTVNPRACEIAGRTECQLLGRLLTDVWLDGTPPRPAEQHSVELRSRISRLIDRGRTQSVETALERADGRVVTTMSHFVPLTGDDPSHALAVVFTDVTEQRRYEHRLVTFARSVAHDIKGSIGAVGRWFEILDMTLETYDLTPERQARLRSLTDQGTIATRELGDLLNGLLATATERAPDTDVVDLAGCIRRQAWLLGLADAVEIADLPPILGRAAELEQLMANLLANSARYTRAGERPRIRITGERVDPAGLGRVVVTVRDHGIGIPEDELEGVFAPARRGSNAAVEGHGLGLAICADIARGHGGDIRAVLPPDGGPGVCMEVVLPAAVDRV</sequence>
<keyword evidence="10" id="KW-0902">Two-component regulatory system</keyword>
<feature type="transmembrane region" description="Helical" evidence="13">
    <location>
        <begin position="40"/>
        <end position="58"/>
    </location>
</feature>
<evidence type="ECO:0000256" key="6">
    <source>
        <dbReference type="ARBA" id="ARBA00022741"/>
    </source>
</evidence>
<evidence type="ECO:0000256" key="9">
    <source>
        <dbReference type="ARBA" id="ARBA00022989"/>
    </source>
</evidence>
<feature type="domain" description="PAS" evidence="15">
    <location>
        <begin position="348"/>
        <end position="393"/>
    </location>
</feature>
<evidence type="ECO:0000259" key="15">
    <source>
        <dbReference type="PROSITE" id="PS50112"/>
    </source>
</evidence>
<feature type="transmembrane region" description="Helical" evidence="13">
    <location>
        <begin position="274"/>
        <end position="300"/>
    </location>
</feature>
<evidence type="ECO:0000256" key="10">
    <source>
        <dbReference type="ARBA" id="ARBA00023012"/>
    </source>
</evidence>
<evidence type="ECO:0000313" key="17">
    <source>
        <dbReference type="EMBL" id="GAA4121737.1"/>
    </source>
</evidence>
<keyword evidence="4" id="KW-0808">Transferase</keyword>
<keyword evidence="9 13" id="KW-1133">Transmembrane helix</keyword>
<dbReference type="InterPro" id="IPR004358">
    <property type="entry name" value="Sig_transdc_His_kin-like_C"/>
</dbReference>
<dbReference type="InterPro" id="IPR035965">
    <property type="entry name" value="PAS-like_dom_sf"/>
</dbReference>
<dbReference type="SUPFAM" id="SSF55874">
    <property type="entry name" value="ATPase domain of HSP90 chaperone/DNA topoisomerase II/histidine kinase"/>
    <property type="match status" value="1"/>
</dbReference>
<evidence type="ECO:0000313" key="18">
    <source>
        <dbReference type="Proteomes" id="UP001501495"/>
    </source>
</evidence>
<dbReference type="Proteomes" id="UP001501495">
    <property type="component" value="Unassembled WGS sequence"/>
</dbReference>
<dbReference type="InterPro" id="IPR005467">
    <property type="entry name" value="His_kinase_dom"/>
</dbReference>
<dbReference type="InterPro" id="IPR000700">
    <property type="entry name" value="PAS-assoc_C"/>
</dbReference>
<comment type="caution">
    <text evidence="17">The sequence shown here is derived from an EMBL/GenBank/DDBJ whole genome shotgun (WGS) entry which is preliminary data.</text>
</comment>
<proteinExistence type="predicted"/>
<feature type="transmembrane region" description="Helical" evidence="13">
    <location>
        <begin position="307"/>
        <end position="326"/>
    </location>
</feature>
<comment type="catalytic activity">
    <reaction evidence="1">
        <text>ATP + protein L-histidine = ADP + protein N-phospho-L-histidine.</text>
        <dbReference type="EC" id="2.7.13.3"/>
    </reaction>
</comment>
<evidence type="ECO:0000259" key="14">
    <source>
        <dbReference type="PROSITE" id="PS50109"/>
    </source>
</evidence>
<evidence type="ECO:0000256" key="5">
    <source>
        <dbReference type="ARBA" id="ARBA00022692"/>
    </source>
</evidence>
<feature type="transmembrane region" description="Helical" evidence="13">
    <location>
        <begin position="153"/>
        <end position="173"/>
    </location>
</feature>
<dbReference type="SUPFAM" id="SSF55785">
    <property type="entry name" value="PYP-like sensor domain (PAS domain)"/>
    <property type="match status" value="1"/>
</dbReference>
<dbReference type="InterPro" id="IPR013656">
    <property type="entry name" value="PAS_4"/>
</dbReference>
<dbReference type="InterPro" id="IPR003594">
    <property type="entry name" value="HATPase_dom"/>
</dbReference>
<accession>A0ABP7XPB8</accession>
<dbReference type="CDD" id="cd00075">
    <property type="entry name" value="HATPase"/>
    <property type="match status" value="1"/>
</dbReference>
<keyword evidence="8" id="KW-0067">ATP-binding</keyword>
<name>A0ABP7XPB8_9ACTN</name>
<organism evidence="17 18">
    <name type="scientific">Nocardioides fonticola</name>
    <dbReference type="NCBI Taxonomy" id="450363"/>
    <lineage>
        <taxon>Bacteria</taxon>
        <taxon>Bacillati</taxon>
        <taxon>Actinomycetota</taxon>
        <taxon>Actinomycetes</taxon>
        <taxon>Propionibacteriales</taxon>
        <taxon>Nocardioidaceae</taxon>
        <taxon>Nocardioides</taxon>
    </lineage>
</organism>
<feature type="domain" description="Histidine kinase" evidence="14">
    <location>
        <begin position="484"/>
        <end position="701"/>
    </location>
</feature>
<gene>
    <name evidence="17" type="ORF">GCM10022215_26940</name>
</gene>
<dbReference type="CDD" id="cd00130">
    <property type="entry name" value="PAS"/>
    <property type="match status" value="1"/>
</dbReference>
<evidence type="ECO:0000256" key="4">
    <source>
        <dbReference type="ARBA" id="ARBA00022679"/>
    </source>
</evidence>
<dbReference type="PROSITE" id="PS50109">
    <property type="entry name" value="HIS_KIN"/>
    <property type="match status" value="1"/>
</dbReference>
<feature type="transmembrane region" description="Helical" evidence="13">
    <location>
        <begin position="114"/>
        <end position="132"/>
    </location>
</feature>
<keyword evidence="11 13" id="KW-0472">Membrane</keyword>
<dbReference type="InterPro" id="IPR050351">
    <property type="entry name" value="BphY/WalK/GraS-like"/>
</dbReference>
<dbReference type="SMART" id="SM00387">
    <property type="entry name" value="HATPase_c"/>
    <property type="match status" value="1"/>
</dbReference>
<dbReference type="PANTHER" id="PTHR42878:SF7">
    <property type="entry name" value="SENSOR HISTIDINE KINASE GLRK"/>
    <property type="match status" value="1"/>
</dbReference>
<evidence type="ECO:0000256" key="3">
    <source>
        <dbReference type="ARBA" id="ARBA00012438"/>
    </source>
</evidence>
<evidence type="ECO:0000256" key="7">
    <source>
        <dbReference type="ARBA" id="ARBA00022777"/>
    </source>
</evidence>
<dbReference type="PRINTS" id="PR00344">
    <property type="entry name" value="BCTRLSENSOR"/>
</dbReference>
<evidence type="ECO:0000256" key="1">
    <source>
        <dbReference type="ARBA" id="ARBA00000085"/>
    </source>
</evidence>
<dbReference type="PANTHER" id="PTHR42878">
    <property type="entry name" value="TWO-COMPONENT HISTIDINE KINASE"/>
    <property type="match status" value="1"/>
</dbReference>
<dbReference type="Pfam" id="PF02518">
    <property type="entry name" value="HATPase_c"/>
    <property type="match status" value="1"/>
</dbReference>
<dbReference type="SMART" id="SM00091">
    <property type="entry name" value="PAS"/>
    <property type="match status" value="1"/>
</dbReference>
<keyword evidence="7" id="KW-0418">Kinase</keyword>
<dbReference type="Gene3D" id="3.30.565.10">
    <property type="entry name" value="Histidine kinase-like ATPase, C-terminal domain"/>
    <property type="match status" value="1"/>
</dbReference>